<evidence type="ECO:0000313" key="1">
    <source>
        <dbReference type="EMBL" id="KAF2585424.1"/>
    </source>
</evidence>
<name>A0A8S9JTK8_BRACR</name>
<sequence length="180" mass="20714">MEDFELLRREKRRRKAKLKFFGLDVVPNDPDFNQEGLADGFDVNNSCYPSRLVKSTWGDDYDIALYGRLGLHCHNFQKVQESELQENDWLYLFTEIAFYSKTNNVLTAPPPLEIEKVVVVTKEDTEEGHEKLKAHNAIFYVSYKYNGESSEWAGDHSAVIRKTMDGKPGHMYIEVAATAD</sequence>
<dbReference type="Pfam" id="PF04776">
    <property type="entry name" value="protein_MS5"/>
    <property type="match status" value="1"/>
</dbReference>
<accession>A0A8S9JTK8</accession>
<dbReference type="AlphaFoldDB" id="A0A8S9JTK8"/>
<comment type="caution">
    <text evidence="1">The sequence shown here is derived from an EMBL/GenBank/DDBJ whole genome shotgun (WGS) entry which is preliminary data.</text>
</comment>
<dbReference type="PANTHER" id="PTHR31260">
    <property type="entry name" value="CYSTATIN/MONELLIN SUPERFAMILY PROTEIN"/>
    <property type="match status" value="1"/>
</dbReference>
<reference evidence="1" key="1">
    <citation type="submission" date="2019-12" db="EMBL/GenBank/DDBJ databases">
        <title>Genome sequencing and annotation of Brassica cretica.</title>
        <authorList>
            <person name="Studholme D.J."/>
            <person name="Sarris P.F."/>
        </authorList>
    </citation>
    <scope>NUCLEOTIDE SEQUENCE</scope>
    <source>
        <strain evidence="1">PFS-102/07</strain>
        <tissue evidence="1">Leaf</tissue>
    </source>
</reference>
<dbReference type="PANTHER" id="PTHR31260:SF74">
    <property type="entry name" value="(RAPE) HYPOTHETICAL PROTEIN"/>
    <property type="match status" value="1"/>
</dbReference>
<gene>
    <name evidence="1" type="ORF">F2Q70_00034296</name>
</gene>
<organism evidence="1">
    <name type="scientific">Brassica cretica</name>
    <name type="common">Mustard</name>
    <dbReference type="NCBI Taxonomy" id="69181"/>
    <lineage>
        <taxon>Eukaryota</taxon>
        <taxon>Viridiplantae</taxon>
        <taxon>Streptophyta</taxon>
        <taxon>Embryophyta</taxon>
        <taxon>Tracheophyta</taxon>
        <taxon>Spermatophyta</taxon>
        <taxon>Magnoliopsida</taxon>
        <taxon>eudicotyledons</taxon>
        <taxon>Gunneridae</taxon>
        <taxon>Pentapetalae</taxon>
        <taxon>rosids</taxon>
        <taxon>malvids</taxon>
        <taxon>Brassicales</taxon>
        <taxon>Brassicaceae</taxon>
        <taxon>Brassiceae</taxon>
        <taxon>Brassica</taxon>
    </lineage>
</organism>
<proteinExistence type="predicted"/>
<dbReference type="EMBL" id="QGKY02000246">
    <property type="protein sequence ID" value="KAF2585424.1"/>
    <property type="molecule type" value="Genomic_DNA"/>
</dbReference>
<dbReference type="InterPro" id="IPR006462">
    <property type="entry name" value="MS5"/>
</dbReference>
<protein>
    <submittedName>
        <fullName evidence="1">Uncharacterized protein</fullName>
    </submittedName>
</protein>